<keyword evidence="3" id="KW-1185">Reference proteome</keyword>
<comment type="caution">
    <text evidence="2">The sequence shown here is derived from an EMBL/GenBank/DDBJ whole genome shotgun (WGS) entry which is preliminary data.</text>
</comment>
<name>A0A8J2L0X3_9HEXA</name>
<feature type="region of interest" description="Disordered" evidence="1">
    <location>
        <begin position="1158"/>
        <end position="1207"/>
    </location>
</feature>
<feature type="region of interest" description="Disordered" evidence="1">
    <location>
        <begin position="233"/>
        <end position="258"/>
    </location>
</feature>
<sequence length="1207" mass="130193">ESEAKYWYCDSDCEDCDDAGPCRSSLVRTIGEKRACTDQCQCNSCATGDDLDGLDLATPSRIIHHNTPSMVSEGTLKAVDICCENENDCENEFSQVTGVRSSSGNTRVQINSKVTEPCQTNNTVLNDTLDNTMLDKLVDKVNKVEIVNKCDPIIPDNKETVSLEKRQNNKSDSNLHEQLRRDLCPIGLKREEEDEDDDDPMEHVYGEICEDEPDGKTDPQYFTIDSSCNKNKASLTETNGEPDVRNQKPTSRNNGCVKSAETKLRCKSKLLKEFKSRRTTSSAAAVSPGSCTNGNGKCENEFTCGSSHKKNFSTNPTLSTNVLATKENGLTPKIASLKCLKTQKGPSSSVSSSSCTSWLPGGKMVGKKNALNSKKNDHNSHMSQQQNDYVEFGEKLQQGRYPCTRTVSDNFDTDSDYVQLPPLFPRPLPKKPASKLWKFVTKTSSSKINSLGGSSNNLSPFSSSSTSTTPSPTPAPSVNLNTLPRRHKLEHSLSISNNEPKFSNITKVPSKSTTALNTILGYGNDRPNPPPKPIKRHVSTNSTSKSQAVDARFIATKPQILVQTAYATAAPVGIPSQAQVLFRTSKVPSTNAPTGNVRNYHSLLQHSQSVDNIYDTVASEEPVNLRTSIPSLTPPPYPYKPPNHGGKTNSVIIKPNNYIDVHASVVKNRKSTMSASVVSPPQVIAQVNSGGAAATSSSGSGGFNANGGKCIANRCGSVPNNLNNFLIGLQNLKPLSRAPIVHPAATSSMSINSSSVGNNNVQHHMHAGNLHTTSHNGPSNLVASQSLSNVNYLGPGLSSSTTSVNCNGGNCQNANVNGHSRYTTVYTSQLTRSQIQQFKAQLYSDMDYVIFPPKDPRVSQQEYYDSKSLSYTTLSSSNSAAAYGINDIPPPYLPPPPPYPAVTGNPTTSTHNLTHANSCSHGAKPPRPAKTIGIGSTTVTSDSNHSMAGAYSATSPSSYHNSYGSIYNIGSNNSQCSSSQYAGGYYAAVGSLNLNAENIQRFLSAQSLASSNISSAPIYYPCSTQSAPPLPPYNNKYGPNAGQNIIIENEMRKTVQSQLMSRVGPSAGSTLHEERLRMKLCRSEESLCRQQPRQPALKQTEEKLQAMYNLPPPPPYNGTKISPSDLDLASLRAKCQALELPLLRALCSDGALLTQTKPRTKIRPTAHAHPKLAPKQLSLPPKPLPPVPSNPNSNLKPPPLPQKPKAS</sequence>
<feature type="region of interest" description="Disordered" evidence="1">
    <location>
        <begin position="522"/>
        <end position="545"/>
    </location>
</feature>
<feature type="compositionally biased region" description="Pro residues" evidence="1">
    <location>
        <begin position="1180"/>
        <end position="1189"/>
    </location>
</feature>
<feature type="compositionally biased region" description="Polar residues" evidence="1">
    <location>
        <begin position="247"/>
        <end position="256"/>
    </location>
</feature>
<protein>
    <submittedName>
        <fullName evidence="2">Uncharacterized protein</fullName>
    </submittedName>
</protein>
<evidence type="ECO:0000313" key="3">
    <source>
        <dbReference type="Proteomes" id="UP000708208"/>
    </source>
</evidence>
<dbReference type="OrthoDB" id="5957665at2759"/>
<dbReference type="AlphaFoldDB" id="A0A8J2L0X3"/>
<feature type="compositionally biased region" description="Low complexity" evidence="1">
    <location>
        <begin position="446"/>
        <end position="470"/>
    </location>
</feature>
<dbReference type="EMBL" id="CAJVCH010528551">
    <property type="protein sequence ID" value="CAG7823150.1"/>
    <property type="molecule type" value="Genomic_DNA"/>
</dbReference>
<evidence type="ECO:0000313" key="2">
    <source>
        <dbReference type="EMBL" id="CAG7823150.1"/>
    </source>
</evidence>
<feature type="compositionally biased region" description="Basic residues" evidence="1">
    <location>
        <begin position="1158"/>
        <end position="1172"/>
    </location>
</feature>
<accession>A0A8J2L0X3</accession>
<dbReference type="Proteomes" id="UP000708208">
    <property type="component" value="Unassembled WGS sequence"/>
</dbReference>
<organism evidence="2 3">
    <name type="scientific">Allacma fusca</name>
    <dbReference type="NCBI Taxonomy" id="39272"/>
    <lineage>
        <taxon>Eukaryota</taxon>
        <taxon>Metazoa</taxon>
        <taxon>Ecdysozoa</taxon>
        <taxon>Arthropoda</taxon>
        <taxon>Hexapoda</taxon>
        <taxon>Collembola</taxon>
        <taxon>Symphypleona</taxon>
        <taxon>Sminthuridae</taxon>
        <taxon>Allacma</taxon>
    </lineage>
</organism>
<feature type="region of interest" description="Disordered" evidence="1">
    <location>
        <begin position="446"/>
        <end position="481"/>
    </location>
</feature>
<gene>
    <name evidence="2" type="ORF">AFUS01_LOCUS33384</name>
</gene>
<proteinExistence type="predicted"/>
<feature type="non-terminal residue" evidence="2">
    <location>
        <position position="1207"/>
    </location>
</feature>
<feature type="compositionally biased region" description="Pro residues" evidence="1">
    <location>
        <begin position="1196"/>
        <end position="1207"/>
    </location>
</feature>
<reference evidence="2" key="1">
    <citation type="submission" date="2021-06" db="EMBL/GenBank/DDBJ databases">
        <authorList>
            <person name="Hodson N. C."/>
            <person name="Mongue J. A."/>
            <person name="Jaron S. K."/>
        </authorList>
    </citation>
    <scope>NUCLEOTIDE SEQUENCE</scope>
</reference>
<evidence type="ECO:0000256" key="1">
    <source>
        <dbReference type="SAM" id="MobiDB-lite"/>
    </source>
</evidence>